<dbReference type="EMBL" id="OU895878">
    <property type="protein sequence ID" value="CAG9804079.1"/>
    <property type="molecule type" value="Genomic_DNA"/>
</dbReference>
<dbReference type="Pfam" id="PF00047">
    <property type="entry name" value="ig"/>
    <property type="match status" value="1"/>
</dbReference>
<dbReference type="CDD" id="cd00063">
    <property type="entry name" value="FN3"/>
    <property type="match status" value="1"/>
</dbReference>
<keyword evidence="2" id="KW-0732">Signal</keyword>
<sequence>MKSDLAVAVFLLKLLLNLNFANSLIRRDYSVHAGKNITIPCIKSVTDTILWTRDGNNISSSVNEENSLVFIDVTTNEAGLYICSVLTNSSSDIEPLYQPHMQVQIKVKTKPGAVGSFRVRATTIIAVLIWEVWRNRTGNAPIIDFTAEMRKQPELFSNNTEENIEWQRLDPQHIAPNARQLEVYHLVPNTSYQFRIWASNEVGSGEIYTIGARTVPPTEEKDLIMRILEDAKEFKKEYWIVAVGIVMGTLLILTIGTTLILWKECRESSEDESDKDLVQNMHVILNPGFCHDDDQNRPLSPIKTHFYGYGNHYNDDYEKDMTFSRKMSIFFTGNTIKRI</sequence>
<name>A0A9N9WSE8_9DIPT</name>
<keyword evidence="1" id="KW-0472">Membrane</keyword>
<keyword evidence="1" id="KW-1133">Transmembrane helix</keyword>
<dbReference type="InterPro" id="IPR003961">
    <property type="entry name" value="FN3_dom"/>
</dbReference>
<evidence type="ECO:0000256" key="1">
    <source>
        <dbReference type="SAM" id="Phobius"/>
    </source>
</evidence>
<dbReference type="SMART" id="SM00408">
    <property type="entry name" value="IGc2"/>
    <property type="match status" value="1"/>
</dbReference>
<reference evidence="5" key="2">
    <citation type="submission" date="2022-10" db="EMBL/GenBank/DDBJ databases">
        <authorList>
            <consortium name="ENA_rothamsted_submissions"/>
            <consortium name="culmorum"/>
            <person name="King R."/>
        </authorList>
    </citation>
    <scope>NUCLEOTIDE SEQUENCE</scope>
</reference>
<evidence type="ECO:0000313" key="6">
    <source>
        <dbReference type="Proteomes" id="UP001153620"/>
    </source>
</evidence>
<dbReference type="SUPFAM" id="SSF48726">
    <property type="entry name" value="Immunoglobulin"/>
    <property type="match status" value="1"/>
</dbReference>
<feature type="domain" description="Ig-like" evidence="3">
    <location>
        <begin position="48"/>
        <end position="94"/>
    </location>
</feature>
<feature type="signal peptide" evidence="2">
    <location>
        <begin position="1"/>
        <end position="23"/>
    </location>
</feature>
<dbReference type="InterPro" id="IPR013151">
    <property type="entry name" value="Immunoglobulin_dom"/>
</dbReference>
<organism evidence="5 6">
    <name type="scientific">Chironomus riparius</name>
    <dbReference type="NCBI Taxonomy" id="315576"/>
    <lineage>
        <taxon>Eukaryota</taxon>
        <taxon>Metazoa</taxon>
        <taxon>Ecdysozoa</taxon>
        <taxon>Arthropoda</taxon>
        <taxon>Hexapoda</taxon>
        <taxon>Insecta</taxon>
        <taxon>Pterygota</taxon>
        <taxon>Neoptera</taxon>
        <taxon>Endopterygota</taxon>
        <taxon>Diptera</taxon>
        <taxon>Nematocera</taxon>
        <taxon>Chironomoidea</taxon>
        <taxon>Chironomidae</taxon>
        <taxon>Chironominae</taxon>
        <taxon>Chironomus</taxon>
    </lineage>
</organism>
<dbReference type="SMART" id="SM00409">
    <property type="entry name" value="IG"/>
    <property type="match status" value="1"/>
</dbReference>
<evidence type="ECO:0000313" key="5">
    <source>
        <dbReference type="EMBL" id="CAG9804079.1"/>
    </source>
</evidence>
<accession>A0A9N9WSE8</accession>
<evidence type="ECO:0000256" key="2">
    <source>
        <dbReference type="SAM" id="SignalP"/>
    </source>
</evidence>
<dbReference type="InterPro" id="IPR013783">
    <property type="entry name" value="Ig-like_fold"/>
</dbReference>
<dbReference type="AlphaFoldDB" id="A0A9N9WSE8"/>
<keyword evidence="6" id="KW-1185">Reference proteome</keyword>
<protein>
    <submittedName>
        <fullName evidence="5">Uncharacterized protein</fullName>
    </submittedName>
</protein>
<keyword evidence="1" id="KW-0812">Transmembrane</keyword>
<dbReference type="SMART" id="SM00060">
    <property type="entry name" value="FN3"/>
    <property type="match status" value="1"/>
</dbReference>
<reference evidence="5" key="1">
    <citation type="submission" date="2022-01" db="EMBL/GenBank/DDBJ databases">
        <authorList>
            <person name="King R."/>
        </authorList>
    </citation>
    <scope>NUCLEOTIDE SEQUENCE</scope>
</reference>
<dbReference type="InterPro" id="IPR003599">
    <property type="entry name" value="Ig_sub"/>
</dbReference>
<dbReference type="InterPro" id="IPR007110">
    <property type="entry name" value="Ig-like_dom"/>
</dbReference>
<feature type="domain" description="Fibronectin type-III" evidence="4">
    <location>
        <begin position="110"/>
        <end position="218"/>
    </location>
</feature>
<dbReference type="Proteomes" id="UP001153620">
    <property type="component" value="Chromosome 2"/>
</dbReference>
<dbReference type="Gene3D" id="2.60.40.10">
    <property type="entry name" value="Immunoglobulins"/>
    <property type="match status" value="2"/>
</dbReference>
<proteinExistence type="predicted"/>
<dbReference type="PROSITE" id="PS50853">
    <property type="entry name" value="FN3"/>
    <property type="match status" value="1"/>
</dbReference>
<dbReference type="InterPro" id="IPR003598">
    <property type="entry name" value="Ig_sub2"/>
</dbReference>
<dbReference type="SUPFAM" id="SSF49265">
    <property type="entry name" value="Fibronectin type III"/>
    <property type="match status" value="1"/>
</dbReference>
<dbReference type="InterPro" id="IPR036179">
    <property type="entry name" value="Ig-like_dom_sf"/>
</dbReference>
<evidence type="ECO:0000259" key="4">
    <source>
        <dbReference type="PROSITE" id="PS50853"/>
    </source>
</evidence>
<feature type="chain" id="PRO_5040233106" evidence="2">
    <location>
        <begin position="24"/>
        <end position="339"/>
    </location>
</feature>
<evidence type="ECO:0000259" key="3">
    <source>
        <dbReference type="PROSITE" id="PS50835"/>
    </source>
</evidence>
<gene>
    <name evidence="5" type="ORF">CHIRRI_LOCUS6974</name>
</gene>
<dbReference type="OrthoDB" id="6266590at2759"/>
<feature type="transmembrane region" description="Helical" evidence="1">
    <location>
        <begin position="238"/>
        <end position="262"/>
    </location>
</feature>
<dbReference type="PROSITE" id="PS50835">
    <property type="entry name" value="IG_LIKE"/>
    <property type="match status" value="1"/>
</dbReference>
<dbReference type="InterPro" id="IPR036116">
    <property type="entry name" value="FN3_sf"/>
</dbReference>